<dbReference type="InterPro" id="IPR010583">
    <property type="entry name" value="MipA"/>
</dbReference>
<evidence type="ECO:0000313" key="6">
    <source>
        <dbReference type="EMBL" id="STE82644.1"/>
    </source>
</evidence>
<keyword evidence="3" id="KW-0732">Signal</keyword>
<evidence type="ECO:0000256" key="3">
    <source>
        <dbReference type="ARBA" id="ARBA00022729"/>
    </source>
</evidence>
<evidence type="ECO:0000256" key="2">
    <source>
        <dbReference type="ARBA" id="ARBA00005722"/>
    </source>
</evidence>
<keyword evidence="5" id="KW-0998">Cell outer membrane</keyword>
<organism evidence="6 7">
    <name type="scientific">Escherichia coli</name>
    <dbReference type="NCBI Taxonomy" id="562"/>
    <lineage>
        <taxon>Bacteria</taxon>
        <taxon>Pseudomonadati</taxon>
        <taxon>Pseudomonadota</taxon>
        <taxon>Gammaproteobacteria</taxon>
        <taxon>Enterobacterales</taxon>
        <taxon>Enterobacteriaceae</taxon>
        <taxon>Escherichia</taxon>
    </lineage>
</organism>
<dbReference type="PANTHER" id="PTHR38776:SF1">
    <property type="entry name" value="MLTA-INTERACTING PROTEIN-RELATED"/>
    <property type="match status" value="1"/>
</dbReference>
<dbReference type="GO" id="GO:0009252">
    <property type="term" value="P:peptidoglycan biosynthetic process"/>
    <property type="evidence" value="ECO:0007669"/>
    <property type="project" value="TreeGrafter"/>
</dbReference>
<dbReference type="AlphaFoldDB" id="A0A376KIS6"/>
<comment type="subcellular location">
    <subcellularLocation>
        <location evidence="1">Cell outer membrane</location>
    </subcellularLocation>
</comment>
<dbReference type="Pfam" id="PF06629">
    <property type="entry name" value="MipA"/>
    <property type="match status" value="1"/>
</dbReference>
<gene>
    <name evidence="6" type="primary">mipA_1</name>
    <name evidence="6" type="ORF">NCTC10418_00267</name>
</gene>
<evidence type="ECO:0000256" key="5">
    <source>
        <dbReference type="ARBA" id="ARBA00023237"/>
    </source>
</evidence>
<dbReference type="GO" id="GO:0009279">
    <property type="term" value="C:cell outer membrane"/>
    <property type="evidence" value="ECO:0007669"/>
    <property type="project" value="UniProtKB-SubCell"/>
</dbReference>
<evidence type="ECO:0000256" key="1">
    <source>
        <dbReference type="ARBA" id="ARBA00004442"/>
    </source>
</evidence>
<keyword evidence="4" id="KW-0472">Membrane</keyword>
<dbReference type="Proteomes" id="UP000255460">
    <property type="component" value="Unassembled WGS sequence"/>
</dbReference>
<name>A0A376KIS6_ECOLX</name>
<dbReference type="PANTHER" id="PTHR38776">
    <property type="entry name" value="MLTA-INTERACTING PROTEIN-RELATED"/>
    <property type="match status" value="1"/>
</dbReference>
<comment type="similarity">
    <text evidence="2">Belongs to the MipA/OmpV family.</text>
</comment>
<sequence length="56" mass="6054">MASATASELSIGAGAAYNESPYRGYNENTKAIPLISYEGDSFYVRQTTLGFILSQK</sequence>
<proteinExistence type="inferred from homology"/>
<evidence type="ECO:0000313" key="7">
    <source>
        <dbReference type="Proteomes" id="UP000255460"/>
    </source>
</evidence>
<dbReference type="EMBL" id="UFZQ01000001">
    <property type="protein sequence ID" value="STE82644.1"/>
    <property type="molecule type" value="Genomic_DNA"/>
</dbReference>
<evidence type="ECO:0000256" key="4">
    <source>
        <dbReference type="ARBA" id="ARBA00023136"/>
    </source>
</evidence>
<accession>A0A376KIS6</accession>
<reference evidence="6 7" key="1">
    <citation type="submission" date="2018-06" db="EMBL/GenBank/DDBJ databases">
        <authorList>
            <consortium name="Pathogen Informatics"/>
            <person name="Doyle S."/>
        </authorList>
    </citation>
    <scope>NUCLEOTIDE SEQUENCE [LARGE SCALE GENOMIC DNA]</scope>
    <source>
        <strain evidence="6 7">NCTC10418</strain>
    </source>
</reference>
<protein>
    <submittedName>
        <fullName evidence="6">Putative scaffolding protein</fullName>
    </submittedName>
</protein>